<reference evidence="1 2" key="1">
    <citation type="submission" date="2018-08" db="EMBL/GenBank/DDBJ databases">
        <title>Genome and evolution of the arbuscular mycorrhizal fungus Diversispora epigaea (formerly Glomus versiforme) and its bacterial endosymbionts.</title>
        <authorList>
            <person name="Sun X."/>
            <person name="Fei Z."/>
            <person name="Harrison M."/>
        </authorList>
    </citation>
    <scope>NUCLEOTIDE SEQUENCE [LARGE SCALE GENOMIC DNA]</scope>
    <source>
        <strain evidence="1 2">IT104</strain>
    </source>
</reference>
<accession>A0A397G517</accession>
<dbReference type="Gene3D" id="3.30.710.10">
    <property type="entry name" value="Potassium Channel Kv1.1, Chain A"/>
    <property type="match status" value="1"/>
</dbReference>
<dbReference type="Proteomes" id="UP000266861">
    <property type="component" value="Unassembled WGS sequence"/>
</dbReference>
<keyword evidence="2" id="KW-1185">Reference proteome</keyword>
<proteinExistence type="predicted"/>
<name>A0A397G517_9GLOM</name>
<evidence type="ECO:0000313" key="1">
    <source>
        <dbReference type="EMBL" id="RHZ46122.1"/>
    </source>
</evidence>
<gene>
    <name evidence="1" type="ORF">Glove_633g6</name>
</gene>
<protein>
    <recommendedName>
        <fullName evidence="3">BTB domain-containing protein</fullName>
    </recommendedName>
</protein>
<organism evidence="1 2">
    <name type="scientific">Diversispora epigaea</name>
    <dbReference type="NCBI Taxonomy" id="1348612"/>
    <lineage>
        <taxon>Eukaryota</taxon>
        <taxon>Fungi</taxon>
        <taxon>Fungi incertae sedis</taxon>
        <taxon>Mucoromycota</taxon>
        <taxon>Glomeromycotina</taxon>
        <taxon>Glomeromycetes</taxon>
        <taxon>Diversisporales</taxon>
        <taxon>Diversisporaceae</taxon>
        <taxon>Diversispora</taxon>
    </lineage>
</organism>
<evidence type="ECO:0000313" key="2">
    <source>
        <dbReference type="Proteomes" id="UP000266861"/>
    </source>
</evidence>
<sequence>MSQLKLGKYESTKFFEVHSYALQSRCPYFRKKLNTSVNKNNVKVSIKFNISVKAFNVIIKLRWDYVIQWGRSKNPTLPANLNEWTSDNFITLKTTLKNCFPHVRYFNISSERVLEKLWPYLWLDINTKLLAPEKPISSIILPPQKILIDEFVYQSEKETTYIENNPYEFKFLSEQVEVKIFVINRVTRFDNAIYSGPDNSWLQSGNALNLGGDLKTEKKSYCDITTGSAYEKSIQSNPNCFSVEEFEVFEAIQNFVEKRDEKEEWRHE</sequence>
<dbReference type="AlphaFoldDB" id="A0A397G517"/>
<comment type="caution">
    <text evidence="1">The sequence shown here is derived from an EMBL/GenBank/DDBJ whole genome shotgun (WGS) entry which is preliminary data.</text>
</comment>
<evidence type="ECO:0008006" key="3">
    <source>
        <dbReference type="Google" id="ProtNLM"/>
    </source>
</evidence>
<dbReference type="InterPro" id="IPR011333">
    <property type="entry name" value="SKP1/BTB/POZ_sf"/>
</dbReference>
<dbReference type="EMBL" id="PQFF01000524">
    <property type="protein sequence ID" value="RHZ46122.1"/>
    <property type="molecule type" value="Genomic_DNA"/>
</dbReference>